<keyword evidence="2" id="KW-1185">Reference proteome</keyword>
<sequence>MENVIRRAASGMPLELRYLVPPPPQAQRASAQKPQAHEQAVSRSKRTRPHPQKKIAARTPTPPVATRR</sequence>
<dbReference type="EMBL" id="CM046394">
    <property type="protein sequence ID" value="KAI8547539.1"/>
    <property type="molecule type" value="Genomic_DNA"/>
</dbReference>
<name>A0ACC0N3Y9_RHOML</name>
<gene>
    <name evidence="1" type="ORF">RHMOL_Rhmol07G0204000</name>
</gene>
<reference evidence="1" key="1">
    <citation type="submission" date="2022-02" db="EMBL/GenBank/DDBJ databases">
        <title>Plant Genome Project.</title>
        <authorList>
            <person name="Zhang R.-G."/>
        </authorList>
    </citation>
    <scope>NUCLEOTIDE SEQUENCE</scope>
    <source>
        <strain evidence="1">AT1</strain>
    </source>
</reference>
<organism evidence="1 2">
    <name type="scientific">Rhododendron molle</name>
    <name type="common">Chinese azalea</name>
    <name type="synonym">Azalea mollis</name>
    <dbReference type="NCBI Taxonomy" id="49168"/>
    <lineage>
        <taxon>Eukaryota</taxon>
        <taxon>Viridiplantae</taxon>
        <taxon>Streptophyta</taxon>
        <taxon>Embryophyta</taxon>
        <taxon>Tracheophyta</taxon>
        <taxon>Spermatophyta</taxon>
        <taxon>Magnoliopsida</taxon>
        <taxon>eudicotyledons</taxon>
        <taxon>Gunneridae</taxon>
        <taxon>Pentapetalae</taxon>
        <taxon>asterids</taxon>
        <taxon>Ericales</taxon>
        <taxon>Ericaceae</taxon>
        <taxon>Ericoideae</taxon>
        <taxon>Rhodoreae</taxon>
        <taxon>Rhododendron</taxon>
    </lineage>
</organism>
<evidence type="ECO:0000313" key="1">
    <source>
        <dbReference type="EMBL" id="KAI8547539.1"/>
    </source>
</evidence>
<proteinExistence type="predicted"/>
<comment type="caution">
    <text evidence="1">The sequence shown here is derived from an EMBL/GenBank/DDBJ whole genome shotgun (WGS) entry which is preliminary data.</text>
</comment>
<evidence type="ECO:0000313" key="2">
    <source>
        <dbReference type="Proteomes" id="UP001062846"/>
    </source>
</evidence>
<accession>A0ACC0N3Y9</accession>
<dbReference type="Proteomes" id="UP001062846">
    <property type="component" value="Chromosome 7"/>
</dbReference>
<protein>
    <submittedName>
        <fullName evidence="1">Uncharacterized protein</fullName>
    </submittedName>
</protein>